<dbReference type="Pfam" id="PF05617">
    <property type="entry name" value="Prolamin_like"/>
    <property type="match status" value="1"/>
</dbReference>
<accession>A0A397XVA3</accession>
<evidence type="ECO:0000259" key="3">
    <source>
        <dbReference type="Pfam" id="PF05617"/>
    </source>
</evidence>
<dbReference type="EMBL" id="CM010637">
    <property type="protein sequence ID" value="RID42400.1"/>
    <property type="molecule type" value="Genomic_DNA"/>
</dbReference>
<keyword evidence="1 2" id="KW-0732">Signal</keyword>
<name>A0A397XVA3_BRACM</name>
<evidence type="ECO:0000256" key="2">
    <source>
        <dbReference type="SAM" id="SignalP"/>
    </source>
</evidence>
<evidence type="ECO:0000313" key="5">
    <source>
        <dbReference type="Proteomes" id="UP000264353"/>
    </source>
</evidence>
<feature type="domain" description="Prolamin-like" evidence="3">
    <location>
        <begin position="32"/>
        <end position="91"/>
    </location>
</feature>
<protein>
    <recommendedName>
        <fullName evidence="3">Prolamin-like domain-containing protein</fullName>
    </recommendedName>
</protein>
<feature type="signal peptide" evidence="2">
    <location>
        <begin position="1"/>
        <end position="21"/>
    </location>
</feature>
<dbReference type="AlphaFoldDB" id="A0A397XVA3"/>
<organism evidence="4 5">
    <name type="scientific">Brassica campestris</name>
    <name type="common">Field mustard</name>
    <dbReference type="NCBI Taxonomy" id="3711"/>
    <lineage>
        <taxon>Eukaryota</taxon>
        <taxon>Viridiplantae</taxon>
        <taxon>Streptophyta</taxon>
        <taxon>Embryophyta</taxon>
        <taxon>Tracheophyta</taxon>
        <taxon>Spermatophyta</taxon>
        <taxon>Magnoliopsida</taxon>
        <taxon>eudicotyledons</taxon>
        <taxon>Gunneridae</taxon>
        <taxon>Pentapetalae</taxon>
        <taxon>rosids</taxon>
        <taxon>malvids</taxon>
        <taxon>Brassicales</taxon>
        <taxon>Brassicaceae</taxon>
        <taxon>Brassiceae</taxon>
        <taxon>Brassica</taxon>
    </lineage>
</organism>
<dbReference type="InterPro" id="IPR008502">
    <property type="entry name" value="Prolamin-like"/>
</dbReference>
<reference evidence="4 5" key="1">
    <citation type="submission" date="2018-06" db="EMBL/GenBank/DDBJ databases">
        <title>WGS assembly of Brassica rapa FPsc.</title>
        <authorList>
            <person name="Bowman J."/>
            <person name="Kohchi T."/>
            <person name="Yamato K."/>
            <person name="Jenkins J."/>
            <person name="Shu S."/>
            <person name="Ishizaki K."/>
            <person name="Yamaoka S."/>
            <person name="Nishihama R."/>
            <person name="Nakamura Y."/>
            <person name="Berger F."/>
            <person name="Adam C."/>
            <person name="Aki S."/>
            <person name="Althoff F."/>
            <person name="Araki T."/>
            <person name="Arteaga-Vazquez M."/>
            <person name="Balasubrmanian S."/>
            <person name="Bauer D."/>
            <person name="Boehm C."/>
            <person name="Briginshaw L."/>
            <person name="Caballero-Perez J."/>
            <person name="Catarino B."/>
            <person name="Chen F."/>
            <person name="Chiyoda S."/>
            <person name="Chovatia M."/>
            <person name="Davies K."/>
            <person name="Delmans M."/>
            <person name="Demura T."/>
            <person name="Dierschke T."/>
            <person name="Dolan L."/>
            <person name="Dorantes-Acosta A."/>
            <person name="Eklund D."/>
            <person name="Florent S."/>
            <person name="Flores-Sandoval E."/>
            <person name="Fujiyama A."/>
            <person name="Fukuzawa H."/>
            <person name="Galik B."/>
            <person name="Grimanelli D."/>
            <person name="Grimwood J."/>
            <person name="Grossniklaus U."/>
            <person name="Hamada T."/>
            <person name="Haseloff J."/>
            <person name="Hetherington A."/>
            <person name="Higo A."/>
            <person name="Hirakawa Y."/>
            <person name="Hundley H."/>
            <person name="Ikeda Y."/>
            <person name="Inoue K."/>
            <person name="Inoue S."/>
            <person name="Ishida S."/>
            <person name="Jia Q."/>
            <person name="Kakita M."/>
            <person name="Kanazawa T."/>
            <person name="Kawai Y."/>
            <person name="Kawashima T."/>
            <person name="Kennedy M."/>
            <person name="Kinose K."/>
            <person name="Kinoshita T."/>
            <person name="Kohara Y."/>
            <person name="Koide E."/>
            <person name="Komatsu K."/>
            <person name="Kopischke S."/>
            <person name="Kubo M."/>
            <person name="Kyozuka J."/>
            <person name="Lagercrantz U."/>
            <person name="Lin S."/>
            <person name="Lindquist E."/>
            <person name="Lipzen A."/>
            <person name="Lu C."/>
            <person name="Luna E."/>
            <person name="Martienssen R."/>
            <person name="Minamino N."/>
            <person name="Mizutani M."/>
            <person name="Mizutani M."/>
            <person name="Mochizuki N."/>
            <person name="Monte I."/>
            <person name="Mosher R."/>
            <person name="Nagasaki H."/>
            <person name="Nakagami H."/>
            <person name="Naramoto S."/>
            <person name="Nishitani K."/>
            <person name="Ohtani M."/>
            <person name="Okamoto T."/>
            <person name="Okumura M."/>
            <person name="Phillips J."/>
            <person name="Pollak B."/>
            <person name="Reinders A."/>
            <person name="Roevekamp M."/>
            <person name="Sano R."/>
            <person name="Sawa S."/>
            <person name="Schmid M."/>
            <person name="Shirakawa M."/>
            <person name="Solano R."/>
            <person name="Spunde A."/>
            <person name="Suetsugu N."/>
            <person name="Sugano S."/>
            <person name="Sugiyama A."/>
            <person name="Sun R."/>
            <person name="Suzuki Y."/>
            <person name="Takenaka M."/>
            <person name="Takezawa D."/>
            <person name="Tomogane H."/>
            <person name="Tsuzuki M."/>
            <person name="Ueda T."/>
            <person name="Umeda M."/>
            <person name="Ward J."/>
            <person name="Watanabe Y."/>
            <person name="Yazaki K."/>
            <person name="Yokoyama R."/>
            <person name="Yoshitake Y."/>
            <person name="Yotsui I."/>
            <person name="Zachgo S."/>
            <person name="Schmutz J."/>
        </authorList>
    </citation>
    <scope>NUCLEOTIDE SEQUENCE [LARGE SCALE GENOMIC DNA]</scope>
    <source>
        <strain evidence="5">cv. B-3</strain>
    </source>
</reference>
<sequence>MSMKSVFFLLSVICFANSVNAQLPSFWPNVTQCLSTLKNISGCFEGITQSILTGKIGTITPYCCRLFLGAVPDCLELLPVNPFPPMLMQKCSHNI</sequence>
<dbReference type="Proteomes" id="UP000264353">
    <property type="component" value="Chromosome A10"/>
</dbReference>
<evidence type="ECO:0000313" key="4">
    <source>
        <dbReference type="EMBL" id="RID42400.1"/>
    </source>
</evidence>
<dbReference type="PANTHER" id="PTHR31181:SF54">
    <property type="entry name" value="CYSTEINE RICH PEPTIDE-RELATED"/>
    <property type="match status" value="1"/>
</dbReference>
<evidence type="ECO:0000256" key="1">
    <source>
        <dbReference type="ARBA" id="ARBA00022729"/>
    </source>
</evidence>
<gene>
    <name evidence="4" type="ORF">BRARA_J02285</name>
</gene>
<dbReference type="PANTHER" id="PTHR31181">
    <property type="entry name" value="EGG CELL-SECRETED PROTEIN 1.4"/>
    <property type="match status" value="1"/>
</dbReference>
<feature type="chain" id="PRO_5017230501" description="Prolamin-like domain-containing protein" evidence="2">
    <location>
        <begin position="22"/>
        <end position="95"/>
    </location>
</feature>
<proteinExistence type="predicted"/>